<protein>
    <submittedName>
        <fullName evidence="1">Uncharacterized protein</fullName>
    </submittedName>
</protein>
<proteinExistence type="predicted"/>
<reference evidence="1" key="1">
    <citation type="journal article" date="2021" name="Proc. Natl. Acad. Sci. U.S.A.">
        <title>A Catalog of Tens of Thousands of Viruses from Human Metagenomes Reveals Hidden Associations with Chronic Diseases.</title>
        <authorList>
            <person name="Tisza M.J."/>
            <person name="Buck C.B."/>
        </authorList>
    </citation>
    <scope>NUCLEOTIDE SEQUENCE</scope>
    <source>
        <strain evidence="1">CtK9J6</strain>
    </source>
</reference>
<organism evidence="1">
    <name type="scientific">Siphoviridae sp. ctK9J6</name>
    <dbReference type="NCBI Taxonomy" id="2825437"/>
    <lineage>
        <taxon>Viruses</taxon>
        <taxon>Duplodnaviria</taxon>
        <taxon>Heunggongvirae</taxon>
        <taxon>Uroviricota</taxon>
        <taxon>Caudoviricetes</taxon>
    </lineage>
</organism>
<dbReference type="EMBL" id="BK015600">
    <property type="protein sequence ID" value="DAE15238.1"/>
    <property type="molecule type" value="Genomic_DNA"/>
</dbReference>
<name>A0A8S5Q796_9CAUD</name>
<sequence length="693" mass="76335">MAISLAHKSITIDVNNRNAPNVVAIANVNDKAVRYLDVTLTASGEKLTFVDCTVTATFATDGYLISDSVACTLNSTADVITVPLENFKSMSGFLAIEIKIANGETQVLNMPLTLKVMVTPSLAENSKINSNSAGSFAEISREVATARGGQSSLGARLDGIDSSVSTKADKSDIDSINSRLQSTETTLKNKANITDMSNGLASKADKSTTLAQLSELKNNTGDIPQILNSTVKSVGFEVLELEWMEGIIDSATGNVGKTKNNAITDFIPVSILGNDPIYITPQNGCKVYIYKYDADKNYTGIVANGATKEFVIIPNSPFYRFMLQKTDRTKFPVSIANLCAVSGVKSGALTKELNKLASFTQPSFLLNTKNKIDVEDIFPLIKNYQINGNTGYEFASSKNVMISDFIPVKDTEGNALIEKIEFIFNGNSPSGNAVMFLYDKNKAYLNRQVIANVDSERMTVMLSNYPNANLVRLQYRLDVLPEMKIYLNVIPSIYTWINITRQQIVDDVKIDVGKNYYLVKGEPLELFRHGMIRKKYGNYSKPEGDYLISLNNNPGYTSDYVSKLVFKVPTSVSGDKLGNYEPFTSAPCLRLYDLDMKSLSYQYINIYMSDKTKIANKKRNICFLGDSLTAMGYISKHVKDKLKGYGLTNTKLVGVNTNLDDSENRYTATGGYSWDNYTKDPALLPSNLGQNHL</sequence>
<accession>A0A8S5Q796</accession>
<evidence type="ECO:0000313" key="1">
    <source>
        <dbReference type="EMBL" id="DAE15238.1"/>
    </source>
</evidence>